<organism evidence="1 2">
    <name type="scientific">Leptospira interrogans str. UI 12758</name>
    <dbReference type="NCBI Taxonomy" id="1049938"/>
    <lineage>
        <taxon>Bacteria</taxon>
        <taxon>Pseudomonadati</taxon>
        <taxon>Spirochaetota</taxon>
        <taxon>Spirochaetia</taxon>
        <taxon>Leptospirales</taxon>
        <taxon>Leptospiraceae</taxon>
        <taxon>Leptospira</taxon>
    </lineage>
</organism>
<reference evidence="1 2" key="1">
    <citation type="submission" date="2012-10" db="EMBL/GenBank/DDBJ databases">
        <authorList>
            <person name="Harkins D.M."/>
            <person name="Durkin A.S."/>
            <person name="Brinkac L.M."/>
            <person name="Haft D.H."/>
            <person name="Selengut J.D."/>
            <person name="Sanka R."/>
            <person name="DePew J."/>
            <person name="Purushe J."/>
            <person name="Chanthongthip A."/>
            <person name="Lattana O."/>
            <person name="Phetsouvanh R."/>
            <person name="Newton P.N."/>
            <person name="Vinetz J.M."/>
            <person name="Sutton G.G."/>
            <person name="Nierman W.C."/>
            <person name="Fouts D.E."/>
        </authorList>
    </citation>
    <scope>NUCLEOTIDE SEQUENCE [LARGE SCALE GENOMIC DNA]</scope>
    <source>
        <strain evidence="1 2">UI 12758</strain>
    </source>
</reference>
<sequence>MQKLFSIKDYILNHEIQKLIIEYNLKLKEEIITEIFLFISKFSEDLDNEHPISRHIKANGIYNILNLFHQGLVIKSCKETIGLGREIEGRLRLKNKFYSTFNELLISYYFIQNNQSVRLLPTGTNKTPDIEVNYHDFKKITLEIKTLGASSINKNRRDLSDLLSQVISRFALKNKISNIRFLPSDFIDDIVNGKVIEDIIAKYDSYCDWLYDLLNRQFKKDNLFIKIPLIGRIDYFSPREKFEGMNGEIIGFSRNSESDFIKIIKNGIQEAVAQLFNYESPNCIIFCDYLPNPHLIRSIPLDLKNQLEGLCFITFIFDRYPKIIAKYFPFQRKESTKYLRNFFANLQSFNEKIFLHVD</sequence>
<protein>
    <submittedName>
        <fullName evidence="1">Uncharacterized protein</fullName>
    </submittedName>
</protein>
<evidence type="ECO:0000313" key="1">
    <source>
        <dbReference type="EMBL" id="EKR55653.1"/>
    </source>
</evidence>
<comment type="caution">
    <text evidence="1">The sequence shown here is derived from an EMBL/GenBank/DDBJ whole genome shotgun (WGS) entry which is preliminary data.</text>
</comment>
<dbReference type="AlphaFoldDB" id="A0A0E2D855"/>
<dbReference type="EMBL" id="AHNR02000028">
    <property type="protein sequence ID" value="EKR55653.1"/>
    <property type="molecule type" value="Genomic_DNA"/>
</dbReference>
<dbReference type="RefSeq" id="WP_002123326.1">
    <property type="nucleotide sequence ID" value="NZ_AHNR02000028.1"/>
</dbReference>
<dbReference type="Proteomes" id="UP000001340">
    <property type="component" value="Unassembled WGS sequence"/>
</dbReference>
<accession>A0A0E2D855</accession>
<evidence type="ECO:0000313" key="2">
    <source>
        <dbReference type="Proteomes" id="UP000001340"/>
    </source>
</evidence>
<name>A0A0E2D855_LEPIR</name>
<gene>
    <name evidence="1" type="ORF">LEP1GSC105_2124</name>
</gene>
<proteinExistence type="predicted"/>